<gene>
    <name evidence="2" type="ORF">NA57DRAFT_58101</name>
</gene>
<organism evidence="2 3">
    <name type="scientific">Rhizodiscina lignyota</name>
    <dbReference type="NCBI Taxonomy" id="1504668"/>
    <lineage>
        <taxon>Eukaryota</taxon>
        <taxon>Fungi</taxon>
        <taxon>Dikarya</taxon>
        <taxon>Ascomycota</taxon>
        <taxon>Pezizomycotina</taxon>
        <taxon>Dothideomycetes</taxon>
        <taxon>Pleosporomycetidae</taxon>
        <taxon>Aulographales</taxon>
        <taxon>Rhizodiscinaceae</taxon>
        <taxon>Rhizodiscina</taxon>
    </lineage>
</organism>
<reference evidence="2" key="1">
    <citation type="journal article" date="2020" name="Stud. Mycol.">
        <title>101 Dothideomycetes genomes: a test case for predicting lifestyles and emergence of pathogens.</title>
        <authorList>
            <person name="Haridas S."/>
            <person name="Albert R."/>
            <person name="Binder M."/>
            <person name="Bloem J."/>
            <person name="Labutti K."/>
            <person name="Salamov A."/>
            <person name="Andreopoulos B."/>
            <person name="Baker S."/>
            <person name="Barry K."/>
            <person name="Bills G."/>
            <person name="Bluhm B."/>
            <person name="Cannon C."/>
            <person name="Castanera R."/>
            <person name="Culley D."/>
            <person name="Daum C."/>
            <person name="Ezra D."/>
            <person name="Gonzalez J."/>
            <person name="Henrissat B."/>
            <person name="Kuo A."/>
            <person name="Liang C."/>
            <person name="Lipzen A."/>
            <person name="Lutzoni F."/>
            <person name="Magnuson J."/>
            <person name="Mondo S."/>
            <person name="Nolan M."/>
            <person name="Ohm R."/>
            <person name="Pangilinan J."/>
            <person name="Park H.-J."/>
            <person name="Ramirez L."/>
            <person name="Alfaro M."/>
            <person name="Sun H."/>
            <person name="Tritt A."/>
            <person name="Yoshinaga Y."/>
            <person name="Zwiers L.-H."/>
            <person name="Turgeon B."/>
            <person name="Goodwin S."/>
            <person name="Spatafora J."/>
            <person name="Crous P."/>
            <person name="Grigoriev I."/>
        </authorList>
    </citation>
    <scope>NUCLEOTIDE SEQUENCE</scope>
    <source>
        <strain evidence="2">CBS 133067</strain>
    </source>
</reference>
<keyword evidence="2" id="KW-0326">Glycosidase</keyword>
<dbReference type="EMBL" id="ML978128">
    <property type="protein sequence ID" value="KAF2097523.1"/>
    <property type="molecule type" value="Genomic_DNA"/>
</dbReference>
<dbReference type="Gene3D" id="1.50.10.20">
    <property type="match status" value="1"/>
</dbReference>
<dbReference type="PANTHER" id="PTHR47791:SF1">
    <property type="entry name" value="ENDO MANNANASE, GH76 FAMILY (EUROFUNG)"/>
    <property type="match status" value="1"/>
</dbReference>
<evidence type="ECO:0000256" key="1">
    <source>
        <dbReference type="SAM" id="SignalP"/>
    </source>
</evidence>
<dbReference type="InterPro" id="IPR053169">
    <property type="entry name" value="MUG_Protein"/>
</dbReference>
<protein>
    <submittedName>
        <fullName evidence="2">Six-hairpin glycosidase</fullName>
    </submittedName>
</protein>
<dbReference type="InterPro" id="IPR008928">
    <property type="entry name" value="6-hairpin_glycosidase_sf"/>
</dbReference>
<dbReference type="PANTHER" id="PTHR47791">
    <property type="entry name" value="MEIOTICALLY UP-REGULATED GENE 191 PROTEIN"/>
    <property type="match status" value="1"/>
</dbReference>
<dbReference type="Pfam" id="PF03663">
    <property type="entry name" value="Glyco_hydro_76"/>
    <property type="match status" value="1"/>
</dbReference>
<keyword evidence="3" id="KW-1185">Reference proteome</keyword>
<evidence type="ECO:0000313" key="3">
    <source>
        <dbReference type="Proteomes" id="UP000799772"/>
    </source>
</evidence>
<feature type="signal peptide" evidence="1">
    <location>
        <begin position="1"/>
        <end position="22"/>
    </location>
</feature>
<evidence type="ECO:0000313" key="2">
    <source>
        <dbReference type="EMBL" id="KAF2097523.1"/>
    </source>
</evidence>
<comment type="caution">
    <text evidence="2">The sequence shown here is derived from an EMBL/GenBank/DDBJ whole genome shotgun (WGS) entry which is preliminary data.</text>
</comment>
<proteinExistence type="predicted"/>
<dbReference type="SUPFAM" id="SSF48208">
    <property type="entry name" value="Six-hairpin glycosidases"/>
    <property type="match status" value="1"/>
</dbReference>
<keyword evidence="2" id="KW-0378">Hydrolase</keyword>
<sequence length="405" mass="44359">MVLSNKFRHLALLLTASGLASAAPAAYGNLSKHYALEAIQATNTLQKLFYNGTSGLYFAINSTNNSTAPVWWNSANCITTLADLTAIDGSVSNTTNPIFANSFENAPAYVLNQKKIDPQNTCIGQWPWTCPPGVEPEEITPGGFDNDFFDDAGWWGLAWVSVFDVTQDETYLNQAVDIFNRMLSEGYNATCGAMWWNKEHEQQNAITNELFLSLAAHIGNRVDNSDYYRGWATKQWDWFQNSGLIQPSGLVVDTLNNATCQANTNDPSFSYNQGVILGGLIELNKLDPNGTYIDIANTIAKAAIANLSDANGILTEFNSNGNPDLGLDLPTFKGVFARNLQFLQQETKDSSYASYIRKNADSIWNTDRSTINGTLGTVWDQYFGQDLPQGHCAAMDMLVAAAAVS</sequence>
<accession>A0A9P4IDW6</accession>
<name>A0A9P4IDW6_9PEZI</name>
<dbReference type="GO" id="GO:0005975">
    <property type="term" value="P:carbohydrate metabolic process"/>
    <property type="evidence" value="ECO:0007669"/>
    <property type="project" value="InterPro"/>
</dbReference>
<keyword evidence="1" id="KW-0732">Signal</keyword>
<dbReference type="OrthoDB" id="9984024at2759"/>
<feature type="chain" id="PRO_5040506911" evidence="1">
    <location>
        <begin position="23"/>
        <end position="405"/>
    </location>
</feature>
<dbReference type="AlphaFoldDB" id="A0A9P4IDW6"/>
<dbReference type="GO" id="GO:0016798">
    <property type="term" value="F:hydrolase activity, acting on glycosyl bonds"/>
    <property type="evidence" value="ECO:0007669"/>
    <property type="project" value="UniProtKB-KW"/>
</dbReference>
<dbReference type="InterPro" id="IPR005198">
    <property type="entry name" value="Glyco_hydro_76"/>
</dbReference>
<dbReference type="Proteomes" id="UP000799772">
    <property type="component" value="Unassembled WGS sequence"/>
</dbReference>